<protein>
    <submittedName>
        <fullName evidence="2">DNA-binding protein</fullName>
    </submittedName>
</protein>
<dbReference type="EMBL" id="NCXO01000004">
    <property type="protein sequence ID" value="OSC35320.1"/>
    <property type="molecule type" value="Genomic_DNA"/>
</dbReference>
<reference evidence="2 3" key="1">
    <citation type="submission" date="2017-04" db="EMBL/GenBank/DDBJ databases">
        <title>The new phylogeny of genus Mycobacterium.</title>
        <authorList>
            <person name="Tortoli E."/>
            <person name="Trovato A."/>
            <person name="Cirillo D.M."/>
        </authorList>
    </citation>
    <scope>NUCLEOTIDE SEQUENCE [LARGE SCALE GENOMIC DNA]</scope>
    <source>
        <strain evidence="2 3">KCTC 19819</strain>
    </source>
</reference>
<dbReference type="SUPFAM" id="SSF46955">
    <property type="entry name" value="Putative DNA-binding domain"/>
    <property type="match status" value="1"/>
</dbReference>
<accession>A0A7I7SC02</accession>
<comment type="caution">
    <text evidence="2">The sequence shown here is derived from an EMBL/GenBank/DDBJ whole genome shotgun (WGS) entry which is preliminary data.</text>
</comment>
<gene>
    <name evidence="2" type="ORF">B8W67_02675</name>
</gene>
<evidence type="ECO:0000313" key="3">
    <source>
        <dbReference type="Proteomes" id="UP000193577"/>
    </source>
</evidence>
<sequence length="67" mass="7400">MSTTTTFHARHYVTITQAAKYLGVTTRCIRQMVADGRLTAYRNGPRLVRIDLNDIDAAMQPFGGGAK</sequence>
<proteinExistence type="predicted"/>
<organism evidence="2 3">
    <name type="scientific">Mycolicibacillus koreensis</name>
    <dbReference type="NCBI Taxonomy" id="1069220"/>
    <lineage>
        <taxon>Bacteria</taxon>
        <taxon>Bacillati</taxon>
        <taxon>Actinomycetota</taxon>
        <taxon>Actinomycetes</taxon>
        <taxon>Mycobacteriales</taxon>
        <taxon>Mycobacteriaceae</taxon>
        <taxon>Mycolicibacillus</taxon>
    </lineage>
</organism>
<dbReference type="InterPro" id="IPR009061">
    <property type="entry name" value="DNA-bd_dom_put_sf"/>
</dbReference>
<dbReference type="Pfam" id="PF12728">
    <property type="entry name" value="HTH_17"/>
    <property type="match status" value="1"/>
</dbReference>
<keyword evidence="3" id="KW-1185">Reference proteome</keyword>
<dbReference type="OrthoDB" id="4870800at2"/>
<dbReference type="RefSeq" id="WP_085302191.1">
    <property type="nucleotide sequence ID" value="NZ_AP022594.1"/>
</dbReference>
<name>A0A7I7SC02_9MYCO</name>
<keyword evidence="2" id="KW-0238">DNA-binding</keyword>
<dbReference type="InterPro" id="IPR010093">
    <property type="entry name" value="SinI_DNA-bd"/>
</dbReference>
<dbReference type="AlphaFoldDB" id="A0A7I7SC02"/>
<feature type="domain" description="Helix-turn-helix" evidence="1">
    <location>
        <begin position="12"/>
        <end position="60"/>
    </location>
</feature>
<dbReference type="NCBIfam" id="TIGR01764">
    <property type="entry name" value="excise"/>
    <property type="match status" value="1"/>
</dbReference>
<dbReference type="GO" id="GO:0003677">
    <property type="term" value="F:DNA binding"/>
    <property type="evidence" value="ECO:0007669"/>
    <property type="project" value="UniProtKB-KW"/>
</dbReference>
<evidence type="ECO:0000259" key="1">
    <source>
        <dbReference type="Pfam" id="PF12728"/>
    </source>
</evidence>
<dbReference type="Proteomes" id="UP000193577">
    <property type="component" value="Unassembled WGS sequence"/>
</dbReference>
<evidence type="ECO:0000313" key="2">
    <source>
        <dbReference type="EMBL" id="OSC35320.1"/>
    </source>
</evidence>
<dbReference type="InterPro" id="IPR041657">
    <property type="entry name" value="HTH_17"/>
</dbReference>